<organism evidence="8 9">
    <name type="scientific">Lysobacter gummosus</name>
    <dbReference type="NCBI Taxonomy" id="262324"/>
    <lineage>
        <taxon>Bacteria</taxon>
        <taxon>Pseudomonadati</taxon>
        <taxon>Pseudomonadota</taxon>
        <taxon>Gammaproteobacteria</taxon>
        <taxon>Lysobacterales</taxon>
        <taxon>Lysobacteraceae</taxon>
        <taxon>Lysobacter</taxon>
    </lineage>
</organism>
<protein>
    <submittedName>
        <fullName evidence="8">TCR/Tet family MFS transporter</fullName>
    </submittedName>
</protein>
<keyword evidence="3 6" id="KW-0812">Transmembrane</keyword>
<gene>
    <name evidence="8" type="ORF">MOV92_24410</name>
</gene>
<feature type="transmembrane region" description="Helical" evidence="6">
    <location>
        <begin position="292"/>
        <end position="309"/>
    </location>
</feature>
<feature type="transmembrane region" description="Helical" evidence="6">
    <location>
        <begin position="225"/>
        <end position="249"/>
    </location>
</feature>
<evidence type="ECO:0000256" key="3">
    <source>
        <dbReference type="ARBA" id="ARBA00022692"/>
    </source>
</evidence>
<feature type="transmembrane region" description="Helical" evidence="6">
    <location>
        <begin position="261"/>
        <end position="280"/>
    </location>
</feature>
<evidence type="ECO:0000256" key="5">
    <source>
        <dbReference type="ARBA" id="ARBA00023136"/>
    </source>
</evidence>
<dbReference type="EMBL" id="CP093547">
    <property type="protein sequence ID" value="UNP29562.1"/>
    <property type="molecule type" value="Genomic_DNA"/>
</dbReference>
<dbReference type="SUPFAM" id="SSF103473">
    <property type="entry name" value="MFS general substrate transporter"/>
    <property type="match status" value="1"/>
</dbReference>
<dbReference type="PRINTS" id="PR01035">
    <property type="entry name" value="TCRTETA"/>
</dbReference>
<keyword evidence="4 6" id="KW-1133">Transmembrane helix</keyword>
<feature type="transmembrane region" description="Helical" evidence="6">
    <location>
        <begin position="144"/>
        <end position="166"/>
    </location>
</feature>
<keyword evidence="2" id="KW-0813">Transport</keyword>
<dbReference type="InterPro" id="IPR036259">
    <property type="entry name" value="MFS_trans_sf"/>
</dbReference>
<evidence type="ECO:0000259" key="7">
    <source>
        <dbReference type="PROSITE" id="PS50850"/>
    </source>
</evidence>
<dbReference type="InterPro" id="IPR011701">
    <property type="entry name" value="MFS"/>
</dbReference>
<feature type="transmembrane region" description="Helical" evidence="6">
    <location>
        <begin position="353"/>
        <end position="376"/>
    </location>
</feature>
<dbReference type="PROSITE" id="PS50850">
    <property type="entry name" value="MFS"/>
    <property type="match status" value="1"/>
</dbReference>
<dbReference type="PANTHER" id="PTHR23504:SF15">
    <property type="entry name" value="MAJOR FACILITATOR SUPERFAMILY (MFS) PROFILE DOMAIN-CONTAINING PROTEIN"/>
    <property type="match status" value="1"/>
</dbReference>
<dbReference type="InterPro" id="IPR020846">
    <property type="entry name" value="MFS_dom"/>
</dbReference>
<comment type="subcellular location">
    <subcellularLocation>
        <location evidence="1">Membrane</location>
        <topology evidence="1">Multi-pass membrane protein</topology>
    </subcellularLocation>
</comment>
<feature type="transmembrane region" description="Helical" evidence="6">
    <location>
        <begin position="53"/>
        <end position="73"/>
    </location>
</feature>
<evidence type="ECO:0000256" key="2">
    <source>
        <dbReference type="ARBA" id="ARBA00022448"/>
    </source>
</evidence>
<feature type="transmembrane region" description="Helical" evidence="6">
    <location>
        <begin position="15"/>
        <end position="41"/>
    </location>
</feature>
<dbReference type="Gene3D" id="1.20.1250.20">
    <property type="entry name" value="MFS general substrate transporter like domains"/>
    <property type="match status" value="1"/>
</dbReference>
<reference evidence="8 9" key="1">
    <citation type="submission" date="2022-03" db="EMBL/GenBank/DDBJ databases">
        <title>Complete genome sequence of Lysobacter capsici VKM B-2533 and Lysobacter gummosus 10.1.1, promising sources of lytic agents.</title>
        <authorList>
            <person name="Tarlachkov S.V."/>
            <person name="Kudryakova I.V."/>
            <person name="Afoshin A.S."/>
            <person name="Leontyevskaya E.A."/>
            <person name="Leontyevskaya N.V."/>
        </authorList>
    </citation>
    <scope>NUCLEOTIDE SEQUENCE [LARGE SCALE GENOMIC DNA]</scope>
    <source>
        <strain evidence="8 9">10.1.1</strain>
    </source>
</reference>
<keyword evidence="9" id="KW-1185">Reference proteome</keyword>
<dbReference type="RefSeq" id="WP_057945031.1">
    <property type="nucleotide sequence ID" value="NZ_CP011131.1"/>
</dbReference>
<feature type="transmembrane region" description="Helical" evidence="6">
    <location>
        <begin position="382"/>
        <end position="404"/>
    </location>
</feature>
<evidence type="ECO:0000256" key="1">
    <source>
        <dbReference type="ARBA" id="ARBA00004141"/>
    </source>
</evidence>
<feature type="transmembrane region" description="Helical" evidence="6">
    <location>
        <begin position="85"/>
        <end position="104"/>
    </location>
</feature>
<feature type="domain" description="Major facilitator superfamily (MFS) profile" evidence="7">
    <location>
        <begin position="15"/>
        <end position="411"/>
    </location>
</feature>
<accession>A0ABY3XE35</accession>
<dbReference type="InterPro" id="IPR001958">
    <property type="entry name" value="Tet-R_TetA/multi-R_MdtG-like"/>
</dbReference>
<evidence type="ECO:0000256" key="4">
    <source>
        <dbReference type="ARBA" id="ARBA00022989"/>
    </source>
</evidence>
<keyword evidence="5 6" id="KW-0472">Membrane</keyword>
<feature type="transmembrane region" description="Helical" evidence="6">
    <location>
        <begin position="172"/>
        <end position="192"/>
    </location>
</feature>
<proteinExistence type="predicted"/>
<dbReference type="Pfam" id="PF07690">
    <property type="entry name" value="MFS_1"/>
    <property type="match status" value="1"/>
</dbReference>
<sequence length="425" mass="45467">MTSASAPAPGARRAALVFIFITVLIDVLSFGLIIPVLPHLIENFVNGDTAVAAWWVGLFGTVFALVQFVFSPIQGSLSDRFGRRPVILLSCLGLGLDFLLMALVNTLPLLLIGRIISGITAASFTTANAYIADITPPEQRAKSFGLIGAAFGLGFVVGPVIGAYLGEIDLRLPFWFSASLALLNFLYGLFVLPESLPPERRSKRFDWAHANPFGALVLLKRYPQVFGLAAVVFIANMAHYVYPSIFVLFADYQYHWGLREVGWVLLVVGVCNIIVNVFVIGRMVAKVGERRTLLIGLSCGVIGFVIYGLSDTGLYFLLGLPISALWAMAAPATQALVTRQVGPEVQGRIQGSLMSLISLAGVLGPAIFAGSFGYFIGKSSPIHLPGAPWFIAAALLFVGLLIAWRYARTPAAVPVAAVAEAEAAV</sequence>
<feature type="transmembrane region" description="Helical" evidence="6">
    <location>
        <begin position="315"/>
        <end position="332"/>
    </location>
</feature>
<evidence type="ECO:0000313" key="8">
    <source>
        <dbReference type="EMBL" id="UNP29562.1"/>
    </source>
</evidence>
<feature type="transmembrane region" description="Helical" evidence="6">
    <location>
        <begin position="110"/>
        <end position="132"/>
    </location>
</feature>
<evidence type="ECO:0000256" key="6">
    <source>
        <dbReference type="SAM" id="Phobius"/>
    </source>
</evidence>
<evidence type="ECO:0000313" key="9">
    <source>
        <dbReference type="Proteomes" id="UP000829194"/>
    </source>
</evidence>
<dbReference type="Proteomes" id="UP000829194">
    <property type="component" value="Chromosome"/>
</dbReference>
<name>A0ABY3XE35_9GAMM</name>
<dbReference type="CDD" id="cd17388">
    <property type="entry name" value="MFS_TetA"/>
    <property type="match status" value="1"/>
</dbReference>
<dbReference type="PANTHER" id="PTHR23504">
    <property type="entry name" value="MAJOR FACILITATOR SUPERFAMILY DOMAIN-CONTAINING PROTEIN 10"/>
    <property type="match status" value="1"/>
</dbReference>